<sequence>MTMPRPHLAVVLPPLGLANAALAVALLTAAPASAQSLPQADLEKVDRVLRQQETGEAQNGALSRHGRAQAEAPLAPVSPPDPFQPAPGGPCFQIRTIVLSGFEAFAKKPEGYRDLVGRCATAADIGEALNRVNAHYQKAGYITTRAYVPEQDLADQALDIVIIPGRIEDYVYADGTPADARLHAAFPASAGSLLNLRDLEQGLDNINAPRSAKGKFQLLPGKTPGGSVVQVLVEDQRPWHADLTVNNTGFSSTGETKAAANIGFDNPAGLNDQLGLSVSTTPFDQRGRRYSDAGSLNWSVPFGASSLGIELGASAYFFILPGINQSYPVEGRSLYAALSAEQLILRNRSGKLYAYGSLKLSGSRSYIDDQEIESQRRRMTVLSLGIRGQRDLAQGTLTFDLGARAGLSAFGAHVFDKSSVETQFRLASLNLGFEHPLARDVLTYKGALTAQISGDILPSTEQINIGGWSTVRGFHDDSMYGDTGIYLRNTLVFDAWQGDHASLALNAGFDLGYVKPSRLRNWSQDHLIGISLGADVRIGDHATLSMQIAHALSRPDENPPHANPAFEAGRTVGYLGLKTEF</sequence>
<evidence type="ECO:0000259" key="6">
    <source>
        <dbReference type="Pfam" id="PF03865"/>
    </source>
</evidence>
<dbReference type="PIRSF" id="PIRSF029745">
    <property type="entry name" value="FhaC"/>
    <property type="match status" value="1"/>
</dbReference>
<keyword evidence="2" id="KW-0812">Transmembrane</keyword>
<feature type="region of interest" description="Disordered" evidence="4">
    <location>
        <begin position="55"/>
        <end position="86"/>
    </location>
</feature>
<dbReference type="Gene3D" id="2.40.160.50">
    <property type="entry name" value="membrane protein fhac: a member of the omp85/tpsb transporter family"/>
    <property type="match status" value="1"/>
</dbReference>
<name>A0A7C1SIN9_9HYPH</name>
<gene>
    <name evidence="9" type="ORF">ENP70_11530</name>
</gene>
<dbReference type="Pfam" id="PF08479">
    <property type="entry name" value="POTRA_2"/>
    <property type="match status" value="1"/>
</dbReference>
<dbReference type="GO" id="GO:0008320">
    <property type="term" value="F:protein transmembrane transporter activity"/>
    <property type="evidence" value="ECO:0007669"/>
    <property type="project" value="TreeGrafter"/>
</dbReference>
<keyword evidence="3" id="KW-0998">Cell outer membrane</keyword>
<dbReference type="AlphaFoldDB" id="A0A7C1SIN9"/>
<organism evidence="9">
    <name type="scientific">Agrobacterium albertimagni</name>
    <dbReference type="NCBI Taxonomy" id="147266"/>
    <lineage>
        <taxon>Bacteria</taxon>
        <taxon>Pseudomonadati</taxon>
        <taxon>Pseudomonadota</taxon>
        <taxon>Alphaproteobacteria</taxon>
        <taxon>Hyphomicrobiales</taxon>
        <taxon>Rhizobiaceae</taxon>
        <taxon>Rhizobium/Agrobacterium group</taxon>
        <taxon>Agrobacterium</taxon>
    </lineage>
</organism>
<dbReference type="EMBL" id="DSKI01000591">
    <property type="protein sequence ID" value="HEB44298.1"/>
    <property type="molecule type" value="Genomic_DNA"/>
</dbReference>
<proteinExistence type="predicted"/>
<dbReference type="Gene3D" id="3.10.20.310">
    <property type="entry name" value="membrane protein fhac"/>
    <property type="match status" value="1"/>
</dbReference>
<reference evidence="9" key="1">
    <citation type="journal article" date="2020" name="mSystems">
        <title>Genome- and Community-Level Interaction Insights into Carbon Utilization and Element Cycling Functions of Hydrothermarchaeota in Hydrothermal Sediment.</title>
        <authorList>
            <person name="Zhou Z."/>
            <person name="Liu Y."/>
            <person name="Xu W."/>
            <person name="Pan J."/>
            <person name="Luo Z.H."/>
            <person name="Li M."/>
        </authorList>
    </citation>
    <scope>NUCLEOTIDE SEQUENCE [LARGE SCALE GENOMIC DNA]</scope>
    <source>
        <strain evidence="9">SpSt-243</strain>
    </source>
</reference>
<feature type="signal peptide" evidence="5">
    <location>
        <begin position="1"/>
        <end position="34"/>
    </location>
</feature>
<feature type="compositionally biased region" description="Pro residues" evidence="4">
    <location>
        <begin position="76"/>
        <end position="86"/>
    </location>
</feature>
<protein>
    <submittedName>
        <fullName evidence="9">ShlB/FhaC/HecB family hemolysin secretion/activation protein</fullName>
    </submittedName>
</protein>
<accession>A0A7C1SIN9</accession>
<evidence type="ECO:0000256" key="1">
    <source>
        <dbReference type="ARBA" id="ARBA00022452"/>
    </source>
</evidence>
<feature type="domain" description="ShlB POTRA" evidence="8">
    <location>
        <begin position="166"/>
        <end position="220"/>
    </location>
</feature>
<evidence type="ECO:0000256" key="4">
    <source>
        <dbReference type="SAM" id="MobiDB-lite"/>
    </source>
</evidence>
<dbReference type="InterPro" id="IPR027282">
    <property type="entry name" value="TPS"/>
</dbReference>
<comment type="caution">
    <text evidence="9">The sequence shown here is derived from an EMBL/GenBank/DDBJ whole genome shotgun (WGS) entry which is preliminary data.</text>
</comment>
<keyword evidence="5" id="KW-0732">Signal</keyword>
<keyword evidence="1" id="KW-1134">Transmembrane beta strand</keyword>
<evidence type="ECO:0000259" key="7">
    <source>
        <dbReference type="Pfam" id="PF08479"/>
    </source>
</evidence>
<dbReference type="InterPro" id="IPR051544">
    <property type="entry name" value="TPS_OM_transporter"/>
</dbReference>
<evidence type="ECO:0000313" key="9">
    <source>
        <dbReference type="EMBL" id="HEB44298.1"/>
    </source>
</evidence>
<evidence type="ECO:0000259" key="8">
    <source>
        <dbReference type="Pfam" id="PF17287"/>
    </source>
</evidence>
<evidence type="ECO:0000256" key="2">
    <source>
        <dbReference type="ARBA" id="ARBA00022692"/>
    </source>
</evidence>
<dbReference type="Pfam" id="PF17287">
    <property type="entry name" value="POTRA_3"/>
    <property type="match status" value="1"/>
</dbReference>
<dbReference type="InterPro" id="IPR005565">
    <property type="entry name" value="Hemolysn_activator_HlyB_C"/>
</dbReference>
<feature type="domain" description="Haemolysin activator HlyB C-terminal" evidence="6">
    <location>
        <begin position="225"/>
        <end position="534"/>
    </location>
</feature>
<dbReference type="InterPro" id="IPR035251">
    <property type="entry name" value="ShlB_POTRA"/>
</dbReference>
<dbReference type="Pfam" id="PF03865">
    <property type="entry name" value="ShlB"/>
    <property type="match status" value="1"/>
</dbReference>
<dbReference type="PANTHER" id="PTHR34597">
    <property type="entry name" value="SLR1661 PROTEIN"/>
    <property type="match status" value="1"/>
</dbReference>
<dbReference type="GO" id="GO:0046819">
    <property type="term" value="P:protein secretion by the type V secretion system"/>
    <property type="evidence" value="ECO:0007669"/>
    <property type="project" value="TreeGrafter"/>
</dbReference>
<feature type="chain" id="PRO_5027563977" evidence="5">
    <location>
        <begin position="35"/>
        <end position="581"/>
    </location>
</feature>
<evidence type="ECO:0000256" key="5">
    <source>
        <dbReference type="SAM" id="SignalP"/>
    </source>
</evidence>
<feature type="domain" description="Polypeptide-transport-associated ShlB-type" evidence="7">
    <location>
        <begin position="92"/>
        <end position="165"/>
    </location>
</feature>
<dbReference type="GO" id="GO:0098046">
    <property type="term" value="C:type V protein secretion system complex"/>
    <property type="evidence" value="ECO:0007669"/>
    <property type="project" value="TreeGrafter"/>
</dbReference>
<keyword evidence="1" id="KW-0472">Membrane</keyword>
<dbReference type="InterPro" id="IPR013686">
    <property type="entry name" value="Polypept-transport_assoc_ShlB"/>
</dbReference>
<dbReference type="PANTHER" id="PTHR34597:SF3">
    <property type="entry name" value="OUTER MEMBRANE TRANSPORTER CDIB"/>
    <property type="match status" value="1"/>
</dbReference>
<evidence type="ECO:0000256" key="3">
    <source>
        <dbReference type="ARBA" id="ARBA00023237"/>
    </source>
</evidence>